<comment type="subcellular location">
    <subcellularLocation>
        <location evidence="2">Cytoplasm</location>
    </subcellularLocation>
    <subcellularLocation>
        <location evidence="1">Nucleus</location>
    </subcellularLocation>
</comment>
<keyword evidence="8" id="KW-0539">Nucleus</keyword>
<gene>
    <name evidence="12" type="ORF">SAMEA4029010_CIC11G00000004610</name>
</gene>
<dbReference type="EMBL" id="LT635756">
    <property type="protein sequence ID" value="SGZ47192.1"/>
    <property type="molecule type" value="Genomic_DNA"/>
</dbReference>
<keyword evidence="13" id="KW-1185">Reference proteome</keyword>
<keyword evidence="6" id="KW-0805">Transcription regulation</keyword>
<dbReference type="InterPro" id="IPR040168">
    <property type="entry name" value="Not2/3/5"/>
</dbReference>
<keyword evidence="7" id="KW-0804">Transcription</keyword>
<dbReference type="GO" id="GO:0030015">
    <property type="term" value="C:CCR4-NOT core complex"/>
    <property type="evidence" value="ECO:0007669"/>
    <property type="project" value="InterPro"/>
</dbReference>
<keyword evidence="4" id="KW-0963">Cytoplasm</keyword>
<feature type="domain" description="CCR4-Not complex component Not N-terminal" evidence="11">
    <location>
        <begin position="8"/>
        <end position="237"/>
    </location>
</feature>
<feature type="coiled-coil region" evidence="9">
    <location>
        <begin position="131"/>
        <end position="165"/>
    </location>
</feature>
<evidence type="ECO:0000313" key="12">
    <source>
        <dbReference type="EMBL" id="SGZ47192.1"/>
    </source>
</evidence>
<evidence type="ECO:0000259" key="11">
    <source>
        <dbReference type="Pfam" id="PF04065"/>
    </source>
</evidence>
<dbReference type="GO" id="GO:0005634">
    <property type="term" value="C:nucleus"/>
    <property type="evidence" value="ECO:0007669"/>
    <property type="project" value="UniProtKB-SubCell"/>
</dbReference>
<feature type="compositionally biased region" description="Basic and acidic residues" evidence="10">
    <location>
        <begin position="373"/>
        <end position="404"/>
    </location>
</feature>
<dbReference type="GO" id="GO:0006355">
    <property type="term" value="P:regulation of DNA-templated transcription"/>
    <property type="evidence" value="ECO:0007669"/>
    <property type="project" value="InterPro"/>
</dbReference>
<evidence type="ECO:0000256" key="4">
    <source>
        <dbReference type="ARBA" id="ARBA00022490"/>
    </source>
</evidence>
<evidence type="ECO:0000256" key="2">
    <source>
        <dbReference type="ARBA" id="ARBA00004496"/>
    </source>
</evidence>
<evidence type="ECO:0000256" key="8">
    <source>
        <dbReference type="ARBA" id="ARBA00023242"/>
    </source>
</evidence>
<evidence type="ECO:0000256" key="10">
    <source>
        <dbReference type="SAM" id="MobiDB-lite"/>
    </source>
</evidence>
<dbReference type="PANTHER" id="PTHR23326">
    <property type="entry name" value="CCR4 NOT-RELATED"/>
    <property type="match status" value="1"/>
</dbReference>
<accession>A0A1L0FST4</accession>
<proteinExistence type="inferred from homology"/>
<evidence type="ECO:0000256" key="3">
    <source>
        <dbReference type="ARBA" id="ARBA00007682"/>
    </source>
</evidence>
<evidence type="ECO:0000313" key="13">
    <source>
        <dbReference type="Proteomes" id="UP000182334"/>
    </source>
</evidence>
<evidence type="ECO:0000256" key="7">
    <source>
        <dbReference type="ARBA" id="ARBA00023163"/>
    </source>
</evidence>
<organism evidence="12 13">
    <name type="scientific">Sungouiella intermedia</name>
    <dbReference type="NCBI Taxonomy" id="45354"/>
    <lineage>
        <taxon>Eukaryota</taxon>
        <taxon>Fungi</taxon>
        <taxon>Dikarya</taxon>
        <taxon>Ascomycota</taxon>
        <taxon>Saccharomycotina</taxon>
        <taxon>Pichiomycetes</taxon>
        <taxon>Metschnikowiaceae</taxon>
        <taxon>Sungouiella</taxon>
    </lineage>
</organism>
<feature type="coiled-coil region" evidence="9">
    <location>
        <begin position="41"/>
        <end position="100"/>
    </location>
</feature>
<reference evidence="12 13" key="1">
    <citation type="submission" date="2016-10" db="EMBL/GenBank/DDBJ databases">
        <authorList>
            <person name="de Groot N.N."/>
        </authorList>
    </citation>
    <scope>NUCLEOTIDE SEQUENCE [LARGE SCALE GENOMIC DNA]</scope>
    <source>
        <strain evidence="12 13">CBS 141442</strain>
    </source>
</reference>
<dbReference type="AlphaFoldDB" id="A0A1L0FST4"/>
<dbReference type="Pfam" id="PF04065">
    <property type="entry name" value="Not3"/>
    <property type="match status" value="1"/>
</dbReference>
<feature type="compositionally biased region" description="Polar residues" evidence="10">
    <location>
        <begin position="306"/>
        <end position="331"/>
    </location>
</feature>
<keyword evidence="5" id="KW-0678">Repressor</keyword>
<evidence type="ECO:0000256" key="5">
    <source>
        <dbReference type="ARBA" id="ARBA00022491"/>
    </source>
</evidence>
<dbReference type="GO" id="GO:0005737">
    <property type="term" value="C:cytoplasm"/>
    <property type="evidence" value="ECO:0007669"/>
    <property type="project" value="UniProtKB-SubCell"/>
</dbReference>
<evidence type="ECO:0000256" key="9">
    <source>
        <dbReference type="SAM" id="Coils"/>
    </source>
</evidence>
<dbReference type="STRING" id="45354.A0A1L0FST4"/>
<sequence length="643" mass="72842">MLEPCIDQQEVETIFKKIHEGLDLFNYYFTRHEASSNDSQREKLESDLKKEIKKLQKFRDQIKTWQGNDSLEATIAPLKLQEHRRLVEEAMECYKEVEKNSKMKSFSNQSIMLAAKDSGDLIITPEVEDALEFLSGVEEELNEQNESLEEEYEKISQKKVRKNNMLQIEERKQELEGFKLKNEFHLEKIEAVMRFLKSGKVSVESVWTIQDDLNFYVESNQEPDFVDDDTLYDEIFKEAKQNSENNIVVSNGHPDETFDLSINGLEETDPAPIASAELVVKRKGTASASPAPNPEPTAPAEIPSKPITNVTAKSKQSAGRNDLSDNSTPGFVTTLKPAAAPAKPVGALKWSIAAGGAAPKAEGSNGHNATENPEVKQAEQTEPAEVEKKTLNNKKEHRTEEHASSELLSLLTKNDEYSPYLEVLKNSSLSPCELELFSDFNLLRTPPGIQEFAVAYTATNRATAECKLLVPPQKNLLASPYMRKTYLPQNYQVGFGSSQIKPPMFMSKLQNYWNRIRAGNLFNQLVKEVELLEHQKTSESAAMVNELTMVLFYGYYCGHMPLENIIAEFLLHKLGWAPYGLDDVLSSEALSQYQYWFFPLGTSETPETGDFRVFDLSLWEIYVKHRFQFDPRLSKSGPAKSLF</sequence>
<name>A0A1L0FST4_9ASCO</name>
<feature type="region of interest" description="Disordered" evidence="10">
    <location>
        <begin position="357"/>
        <end position="407"/>
    </location>
</feature>
<protein>
    <submittedName>
        <fullName evidence="12">CIC11C00000004610</fullName>
    </submittedName>
</protein>
<evidence type="ECO:0000256" key="1">
    <source>
        <dbReference type="ARBA" id="ARBA00004123"/>
    </source>
</evidence>
<comment type="similarity">
    <text evidence="3">Belongs to the CNOT2/3/5 family.</text>
</comment>
<dbReference type="Proteomes" id="UP000182334">
    <property type="component" value="Chromosome I"/>
</dbReference>
<evidence type="ECO:0000256" key="6">
    <source>
        <dbReference type="ARBA" id="ARBA00023015"/>
    </source>
</evidence>
<dbReference type="OrthoDB" id="293823at2759"/>
<keyword evidence="9" id="KW-0175">Coiled coil</keyword>
<feature type="region of interest" description="Disordered" evidence="10">
    <location>
        <begin position="284"/>
        <end position="334"/>
    </location>
</feature>
<dbReference type="InterPro" id="IPR007207">
    <property type="entry name" value="Not_N"/>
</dbReference>